<dbReference type="EMBL" id="CP059572">
    <property type="protein sequence ID" value="QXJ26751.1"/>
    <property type="molecule type" value="Genomic_DNA"/>
</dbReference>
<keyword evidence="3" id="KW-1185">Reference proteome</keyword>
<feature type="transmembrane region" description="Helical" evidence="1">
    <location>
        <begin position="7"/>
        <end position="24"/>
    </location>
</feature>
<organism evidence="2 3">
    <name type="scientific">Actinomadura graeca</name>
    <dbReference type="NCBI Taxonomy" id="2750812"/>
    <lineage>
        <taxon>Bacteria</taxon>
        <taxon>Bacillati</taxon>
        <taxon>Actinomycetota</taxon>
        <taxon>Actinomycetes</taxon>
        <taxon>Streptosporangiales</taxon>
        <taxon>Thermomonosporaceae</taxon>
        <taxon>Actinomadura</taxon>
    </lineage>
</organism>
<dbReference type="Proteomes" id="UP001049518">
    <property type="component" value="Chromosome"/>
</dbReference>
<reference evidence="2" key="1">
    <citation type="submission" date="2020-07" db="EMBL/GenBank/DDBJ databases">
        <authorList>
            <person name="Tarantini F.S."/>
            <person name="Hong K.W."/>
            <person name="Chan K.G."/>
        </authorList>
    </citation>
    <scope>NUCLEOTIDE SEQUENCE</scope>
    <source>
        <strain evidence="2">32-07</strain>
    </source>
</reference>
<protein>
    <submittedName>
        <fullName evidence="2">Hydrophobic protein</fullName>
    </submittedName>
</protein>
<name>A0ABX8R6P8_9ACTN</name>
<accession>A0ABX8R6P8</accession>
<evidence type="ECO:0000313" key="2">
    <source>
        <dbReference type="EMBL" id="QXJ26751.1"/>
    </source>
</evidence>
<evidence type="ECO:0000256" key="1">
    <source>
        <dbReference type="SAM" id="Phobius"/>
    </source>
</evidence>
<gene>
    <name evidence="2" type="ORF">AGRA3207_005220</name>
</gene>
<sequence length="63" mass="7112">MRGGDLMPWLMILVLVLALLLFGIGFALKVLWIVAAVVLVLWLVGFVARSTGPSGRRGRWYRW</sequence>
<keyword evidence="1" id="KW-0812">Transmembrane</keyword>
<proteinExistence type="predicted"/>
<keyword evidence="1" id="KW-0472">Membrane</keyword>
<evidence type="ECO:0000313" key="3">
    <source>
        <dbReference type="Proteomes" id="UP001049518"/>
    </source>
</evidence>
<feature type="transmembrane region" description="Helical" evidence="1">
    <location>
        <begin position="30"/>
        <end position="48"/>
    </location>
</feature>
<keyword evidence="1" id="KW-1133">Transmembrane helix</keyword>